<sequence>MRSFLRGLTTAAAVVALSIGAGVTTASAADDPYGGMTVAEFRSHLADPGSAGDAQWAAVERAIQDAGGKISYSSSDEERLLRDLVLSQPSTASPLAGRQASSLAGQGATTFASKVTNGPCTGYPSAPHRRTDTPGAAHYNVGFKPRITCTQSMQQLMHTSVLYRQRATGLVGSDRMAVASGSNRDAASYEDKRPVWNCSSSGSGKWKVIYEYGYQRAGCTCNAVQYFVVQTDFASLSCRGI</sequence>
<keyword evidence="1" id="KW-0732">Signal</keyword>
<protein>
    <submittedName>
        <fullName evidence="2">Uncharacterized protein</fullName>
    </submittedName>
</protein>
<keyword evidence="3" id="KW-1185">Reference proteome</keyword>
<reference evidence="2 3" key="1">
    <citation type="submission" date="2021-05" db="EMBL/GenBank/DDBJ databases">
        <title>Novel species in genus Cellulomonas.</title>
        <authorList>
            <person name="Zhang G."/>
        </authorList>
    </citation>
    <scope>NUCLEOTIDE SEQUENCE [LARGE SCALE GENOMIC DNA]</scope>
    <source>
        <strain evidence="3">zg-ZUI222</strain>
    </source>
</reference>
<feature type="chain" id="PRO_5047152605" evidence="1">
    <location>
        <begin position="29"/>
        <end position="241"/>
    </location>
</feature>
<organism evidence="2 3">
    <name type="scientific">Cellulomonas wangleii</name>
    <dbReference type="NCBI Taxonomy" id="2816956"/>
    <lineage>
        <taxon>Bacteria</taxon>
        <taxon>Bacillati</taxon>
        <taxon>Actinomycetota</taxon>
        <taxon>Actinomycetes</taxon>
        <taxon>Micrococcales</taxon>
        <taxon>Cellulomonadaceae</taxon>
        <taxon>Cellulomonas</taxon>
    </lineage>
</organism>
<proteinExistence type="predicted"/>
<name>A0ABX8D625_9CELL</name>
<dbReference type="RefSeq" id="WP_207340382.1">
    <property type="nucleotide sequence ID" value="NZ_CP074405.1"/>
</dbReference>
<evidence type="ECO:0000313" key="3">
    <source>
        <dbReference type="Proteomes" id="UP000677804"/>
    </source>
</evidence>
<accession>A0ABX8D625</accession>
<dbReference type="Proteomes" id="UP000677804">
    <property type="component" value="Chromosome"/>
</dbReference>
<gene>
    <name evidence="2" type="ORF">KG103_02900</name>
</gene>
<evidence type="ECO:0000256" key="1">
    <source>
        <dbReference type="SAM" id="SignalP"/>
    </source>
</evidence>
<feature type="signal peptide" evidence="1">
    <location>
        <begin position="1"/>
        <end position="28"/>
    </location>
</feature>
<dbReference type="EMBL" id="CP074405">
    <property type="protein sequence ID" value="QVI62901.1"/>
    <property type="molecule type" value="Genomic_DNA"/>
</dbReference>
<evidence type="ECO:0000313" key="2">
    <source>
        <dbReference type="EMBL" id="QVI62901.1"/>
    </source>
</evidence>